<proteinExistence type="inferred from homology"/>
<accession>A0A7R6ULS3</accession>
<protein>
    <recommendedName>
        <fullName evidence="8">DNA-directed RNA polymerase subunit beta''</fullName>
        <ecNumber evidence="8">2.7.7.6</ecNumber>
    </recommendedName>
    <alternativeName>
        <fullName evidence="8">PEP</fullName>
    </alternativeName>
    <alternativeName>
        <fullName evidence="8">Plastid-encoded RNA polymerase subunit beta''</fullName>
        <shortName evidence="8">RNA polymerase subunit beta''</shortName>
    </alternativeName>
</protein>
<evidence type="ECO:0000256" key="9">
    <source>
        <dbReference type="SAM" id="MobiDB-lite"/>
    </source>
</evidence>
<organism evidence="13">
    <name type="scientific">Astrephomene gubernaculifera</name>
    <dbReference type="NCBI Taxonomy" id="47775"/>
    <lineage>
        <taxon>Eukaryota</taxon>
        <taxon>Viridiplantae</taxon>
        <taxon>Chlorophyta</taxon>
        <taxon>core chlorophytes</taxon>
        <taxon>Chlorophyceae</taxon>
        <taxon>CS clade</taxon>
        <taxon>Chlamydomonadales</taxon>
        <taxon>Astrephomenaceae</taxon>
        <taxon>Astrephomene</taxon>
    </lineage>
</organism>
<name>A0A7R6ULS3_9CHLO</name>
<evidence type="ECO:0000313" key="13">
    <source>
        <dbReference type="EMBL" id="BCA78146.1"/>
    </source>
</evidence>
<dbReference type="GO" id="GO:0006351">
    <property type="term" value="P:DNA-templated transcription"/>
    <property type="evidence" value="ECO:0007669"/>
    <property type="project" value="UniProtKB-UniRule"/>
</dbReference>
<dbReference type="InterPro" id="IPR038120">
    <property type="entry name" value="Rpb1_funnel_sf"/>
</dbReference>
<keyword evidence="6 8" id="KW-0862">Zinc</keyword>
<keyword evidence="7 8" id="KW-0804">Transcription</keyword>
<feature type="compositionally biased region" description="Low complexity" evidence="9">
    <location>
        <begin position="1710"/>
        <end position="1724"/>
    </location>
</feature>
<dbReference type="GO" id="GO:0000428">
    <property type="term" value="C:DNA-directed RNA polymerase complex"/>
    <property type="evidence" value="ECO:0007669"/>
    <property type="project" value="UniProtKB-KW"/>
</dbReference>
<dbReference type="PANTHER" id="PTHR19376:SF68">
    <property type="entry name" value="DNA-DIRECTED RNA POLYMERASE SUBUNIT BETA"/>
    <property type="match status" value="1"/>
</dbReference>
<keyword evidence="3 8" id="KW-0808">Transferase</keyword>
<comment type="function">
    <text evidence="8">DNA-dependent RNA polymerase catalyzes the transcription of DNA into RNA using the four ribonucleoside triphosphates as substrates.</text>
</comment>
<keyword evidence="13" id="KW-0150">Chloroplast</keyword>
<dbReference type="GO" id="GO:0003677">
    <property type="term" value="F:DNA binding"/>
    <property type="evidence" value="ECO:0007669"/>
    <property type="project" value="UniProtKB-UniRule"/>
</dbReference>
<evidence type="ECO:0000256" key="8">
    <source>
        <dbReference type="HAMAP-Rule" id="MF_01324"/>
    </source>
</evidence>
<evidence type="ECO:0000259" key="11">
    <source>
        <dbReference type="Pfam" id="PF04998"/>
    </source>
</evidence>
<dbReference type="Gene3D" id="1.10.274.100">
    <property type="entry name" value="RNA polymerase Rpb1, domain 3"/>
    <property type="match status" value="1"/>
</dbReference>
<dbReference type="Pfam" id="PF04998">
    <property type="entry name" value="RNA_pol_Rpb1_5"/>
    <property type="match status" value="1"/>
</dbReference>
<dbReference type="HAMAP" id="MF_01324">
    <property type="entry name" value="RNApol_bact_RpoC2"/>
    <property type="match status" value="1"/>
</dbReference>
<geneLocation type="chloroplast" evidence="13"/>
<evidence type="ECO:0000256" key="2">
    <source>
        <dbReference type="ARBA" id="ARBA00022640"/>
    </source>
</evidence>
<feature type="domain" description="RNA polymerase Rpb1" evidence="12">
    <location>
        <begin position="213"/>
        <end position="292"/>
    </location>
</feature>
<dbReference type="CDD" id="cd02655">
    <property type="entry name" value="RNAP_beta'_C"/>
    <property type="match status" value="1"/>
</dbReference>
<comment type="similarity">
    <text evidence="8">Belongs to the RNA polymerase beta' chain family. RpoC2 subfamily.</text>
</comment>
<comment type="subcellular location">
    <subcellularLocation>
        <location evidence="8">Plastid</location>
        <location evidence="8">Chloroplast</location>
    </subcellularLocation>
</comment>
<evidence type="ECO:0000256" key="3">
    <source>
        <dbReference type="ARBA" id="ARBA00022679"/>
    </source>
</evidence>
<feature type="binding site" evidence="8">
    <location>
        <position position="342"/>
    </location>
    <ligand>
        <name>Zn(2+)</name>
        <dbReference type="ChEBI" id="CHEBI:29105"/>
    </ligand>
</feature>
<dbReference type="SUPFAM" id="SSF64484">
    <property type="entry name" value="beta and beta-prime subunits of DNA dependent RNA-polymerase"/>
    <property type="match status" value="2"/>
</dbReference>
<feature type="region of interest" description="Disordered" evidence="9">
    <location>
        <begin position="1691"/>
        <end position="1726"/>
    </location>
</feature>
<keyword evidence="2 13" id="KW-0934">Plastid</keyword>
<evidence type="ECO:0000256" key="4">
    <source>
        <dbReference type="ARBA" id="ARBA00022695"/>
    </source>
</evidence>
<dbReference type="Gene3D" id="1.10.132.30">
    <property type="match status" value="1"/>
</dbReference>
<dbReference type="PANTHER" id="PTHR19376">
    <property type="entry name" value="DNA-DIRECTED RNA POLYMERASE"/>
    <property type="match status" value="1"/>
</dbReference>
<dbReference type="EMBL" id="LC523992">
    <property type="protein sequence ID" value="BCA78146.1"/>
    <property type="molecule type" value="Genomic_DNA"/>
</dbReference>
<feature type="binding site" evidence="8">
    <location>
        <position position="415"/>
    </location>
    <ligand>
        <name>Zn(2+)</name>
        <dbReference type="ChEBI" id="CHEBI:29105"/>
    </ligand>
</feature>
<dbReference type="EC" id="2.7.7.6" evidence="8"/>
<evidence type="ECO:0000256" key="7">
    <source>
        <dbReference type="ARBA" id="ARBA00023163"/>
    </source>
</evidence>
<keyword evidence="1 8" id="KW-0240">DNA-directed RNA polymerase</keyword>
<dbReference type="InterPro" id="IPR007066">
    <property type="entry name" value="RNA_pol_Rpb1_3"/>
</dbReference>
<feature type="domain" description="RNA polymerase Rpb1" evidence="10">
    <location>
        <begin position="66"/>
        <end position="184"/>
    </location>
</feature>
<feature type="domain" description="RNA polymerase Rpb1" evidence="11">
    <location>
        <begin position="294"/>
        <end position="599"/>
    </location>
</feature>
<dbReference type="InterPro" id="IPR007081">
    <property type="entry name" value="RNA_pol_Rpb1_5"/>
</dbReference>
<feature type="binding site" evidence="8">
    <location>
        <position position="422"/>
    </location>
    <ligand>
        <name>Zn(2+)</name>
        <dbReference type="ChEBI" id="CHEBI:29105"/>
    </ligand>
</feature>
<comment type="subunit">
    <text evidence="8">In plastids the minimal PEP RNA polymerase catalytic core is composed of four subunits: alpha, beta, beta', and beta''. When a (nuclear-encoded) sigma factor is associated with the core the holoenzyme is formed, which can initiate transcription.</text>
</comment>
<comment type="catalytic activity">
    <reaction evidence="8">
        <text>RNA(n) + a ribonucleoside 5'-triphosphate = RNA(n+1) + diphosphate</text>
        <dbReference type="Rhea" id="RHEA:21248"/>
        <dbReference type="Rhea" id="RHEA-COMP:14527"/>
        <dbReference type="Rhea" id="RHEA-COMP:17342"/>
        <dbReference type="ChEBI" id="CHEBI:33019"/>
        <dbReference type="ChEBI" id="CHEBI:61557"/>
        <dbReference type="ChEBI" id="CHEBI:140395"/>
        <dbReference type="EC" id="2.7.7.6"/>
    </reaction>
</comment>
<reference evidence="13" key="1">
    <citation type="submission" date="2020-02" db="EMBL/GenBank/DDBJ databases">
        <title>The plastid genome of Astrephomene gubernaculifera.</title>
        <authorList>
            <person name="Suguchi A."/>
            <person name="Yamashita S."/>
            <person name="Nozaki H."/>
        </authorList>
    </citation>
    <scope>NUCLEOTIDE SEQUENCE</scope>
    <source>
        <strain evidence="13">NIES-4017</strain>
    </source>
</reference>
<evidence type="ECO:0000256" key="6">
    <source>
        <dbReference type="ARBA" id="ARBA00022833"/>
    </source>
</evidence>
<dbReference type="InterPro" id="IPR012756">
    <property type="entry name" value="DNA-dir_RpoC2_beta_pp"/>
</dbReference>
<comment type="cofactor">
    <cofactor evidence="8">
        <name>Zn(2+)</name>
        <dbReference type="ChEBI" id="CHEBI:29105"/>
    </cofactor>
    <text evidence="8">Binds 1 Zn(2+) ion per subunit.</text>
</comment>
<evidence type="ECO:0000256" key="5">
    <source>
        <dbReference type="ARBA" id="ARBA00022723"/>
    </source>
</evidence>
<dbReference type="Pfam" id="PF04983">
    <property type="entry name" value="RNA_pol_Rpb1_3"/>
    <property type="match status" value="1"/>
</dbReference>
<keyword evidence="5 8" id="KW-0479">Metal-binding</keyword>
<dbReference type="GO" id="GO:0008270">
    <property type="term" value="F:zinc ion binding"/>
    <property type="evidence" value="ECO:0007669"/>
    <property type="project" value="UniProtKB-UniRule"/>
</dbReference>
<evidence type="ECO:0000256" key="1">
    <source>
        <dbReference type="ARBA" id="ARBA00022478"/>
    </source>
</evidence>
<dbReference type="InterPro" id="IPR042102">
    <property type="entry name" value="RNA_pol_Rpb1_3_sf"/>
</dbReference>
<dbReference type="Pfam" id="PF05000">
    <property type="entry name" value="RNA_pol_Rpb1_4"/>
    <property type="match status" value="1"/>
</dbReference>
<feature type="binding site" evidence="8">
    <location>
        <position position="425"/>
    </location>
    <ligand>
        <name>Zn(2+)</name>
        <dbReference type="ChEBI" id="CHEBI:29105"/>
    </ligand>
</feature>
<dbReference type="InterPro" id="IPR045867">
    <property type="entry name" value="DNA-dir_RpoC_beta_prime"/>
</dbReference>
<evidence type="ECO:0000259" key="10">
    <source>
        <dbReference type="Pfam" id="PF04983"/>
    </source>
</evidence>
<gene>
    <name evidence="8 13" type="primary">rpoC2</name>
</gene>
<dbReference type="InterPro" id="IPR007083">
    <property type="entry name" value="RNA_pol_Rpb1_4"/>
</dbReference>
<dbReference type="NCBIfam" id="TIGR02388">
    <property type="entry name" value="rpoC2_cyan"/>
    <property type="match status" value="1"/>
</dbReference>
<dbReference type="Gene3D" id="1.10.1790.20">
    <property type="match status" value="1"/>
</dbReference>
<evidence type="ECO:0000259" key="12">
    <source>
        <dbReference type="Pfam" id="PF05000"/>
    </source>
</evidence>
<keyword evidence="4 8" id="KW-0548">Nucleotidyltransferase</keyword>
<dbReference type="GO" id="GO:0009507">
    <property type="term" value="C:chloroplast"/>
    <property type="evidence" value="ECO:0007669"/>
    <property type="project" value="UniProtKB-SubCell"/>
</dbReference>
<dbReference type="GO" id="GO:0003899">
    <property type="term" value="F:DNA-directed RNA polymerase activity"/>
    <property type="evidence" value="ECO:0007669"/>
    <property type="project" value="UniProtKB-UniRule"/>
</dbReference>
<dbReference type="Gene3D" id="1.10.150.390">
    <property type="match status" value="1"/>
</dbReference>
<sequence length="3458" mass="399504">MNILYNILEKKYKANNNKRHLNLLKTQVNNLSNPFYFSLLGKNNVLVSGRIKAFAFSKMVGVSKKQGSIRSIPGFSLLSKSNKHIINKKLEKSSQNTSVIHFFSKFSQNDVITNTIQLSKKLKLKKQVKPFFNFTFDKGRLKNLVSWTLKNYGQYTTVELLEQLKKTGFEYATKAGISLGIDDLKIPPKKNILLLEAEHLTKITNYQQQRADITAIERFQRLIETWHRTSEFVKQEVINYFEVTDILNPVYMMAFSGARGNISQVRQLVGMRGLMSDPHGQIIDFPIRSNFREGLTLTEYIISSYGARKGIVDTALRTANAGYLTRRLVDVAQHVIISHYDCGTQKGVFLTDIKESNKTLVSVQNRIIGRVLARDIYKPNTAIKLFSRNQEISTDLAFEITKITNKIFVRSSLTCNTNKTLCQLCYGWSLAQGNLVSVGEAVGVIAAQAIGEPGTQLTMRTFHTGGVFSGDVSDEIRAPYNGFVHYKNTIPGILMRSVDGKILFLTKSDGTLIISTENKKDNYKQGTKSAIALVCDNSVISKSPKTGPGNFFTYKIPAYTVLFIRNGEQVVQKQVVAQITNLNVIKQNNYDTSEYVIKAEFEGLFYAKNVQIQKSTIGPNPKFIDDKKKGLPSNIKASGAVVDIKAMEIVVKARGWNFAWVLSGKRYEMPFLLKTIPSIGDYITQQTIIAQQNFKLGSNIVPSCYALKQNIGNNLFYPTNTKSFDFFFPFASNIMESETHKNLHLKKIQKVRTSQSLLTQTLATPHFCGKSQRNLQTHNSDAIKHSSSFVNVALEGINKIKNSNIKTLSKTIYNVRAKHDLLFLNLKKIKYHKIGYFHFFNPIYFKENKTQTKKIVSKSNYCLNKKSNFDLKRLLPKVAYQGNLSNGISSLSATRLLAFSNFTNVKKASISKGVKKQESIKHQNITKDNPFKKFLVGSKTIKFNNNLYQNDIMFAPASLKVECSLKKMPLFKRFKHSNYLLEWFTSTTKLNKIENKHYQLKFSKAFFVKTLDNLPKSKTKSFNPFGKNKRFYSKNLKGKGLVASKNSKFAIPFFRETKASSPSSLWNLEGLFSHRNYKWFLVQEKLKFYKKLYKKYNLYRKKSCKKFVTLKPRMLQQVDKIQVYSKCYTNNTLGSSKYKKVLQVTNKTNVIAKKIKQAMEIYALNLNSKKQLPIMPLKLGNTSFNQKIKFYYKEQTSIQTTFLWLKKIKKNHQTFGTYSDTYFAKQKNLTRIIDCYIININKSVSWVNSRCFWFLHNNITDKKYLTSLKGQFVSTSSYGLNGKLLSLEGTDSMDKSKTSFASRNLQNKQELNIINSILFCNIFSNNITNKKLGYFLLPSIHPSTENEQPKGQISNLKCYLVKKQVFQIEKQKRTFFEYLKIAQNQSSIKQILKHFKQISKIKDLSKTKTKKIKVETDSYYINQQKNKILLLKNWIIINKKTKNFNSFILNKKYCLTSKHINYIYKYYLLKGHFVCYDFIKKKANKICLAKEVINTVNPQAILKIEKLITCFLKFIKNIFLSYNYILPYLTKKPIKKQKTKYYVINKKNKSGNKLTKLFIKHIVYLNFEQCYFQSSYLATLMGLHLIQSPLTNNKIKINKHSISNLTHASIIKSNFLSLGNLIKMTVLPYNSKSTGYKYKSLITCTGINNIYAKLNNIDRILKTEIFKKDLIWVKNKKPRFLPKQFEIEKKDKGNASDEINAPSKEQPFITTTPTSSPAPNTPETKPVNFISDSSIGCFDNPGGADKQGSNLSPLGITDNVRAQYYCAPKSDSLFNNHFTQKEKQINNSINNLGGNAIRDSVTFVLDNINQKQKATSIDSDISAHKQAKSKYLLFHTISSNTNPNLVKSTNIFSSLITLINKNKKLTLDVLKKIKKEYKQYKRNNIIVLELNVWDLSTKNKKIILSYPFNNILLHISTQQSSLVLCSLERCISKINSDINYMYKLIKSKTKNYCLHSLYKIKKHKKLRGLSNIININLCLVVFKKSNKLKLLTPYLFFRKVCSTIKQNQKLVTNKNKKEKKLTINAYTKKLNRPLNTWANLYLKLKHTLTIPTNQSEKHAFNNTLKNNKGGSLGVHAVYTKYRRSFHSLGSTLCVEDNERRVNGKHGCYLPLEGYRDSKVSALQHIKCGGKLSQTNVIIDSRCHHNRNVYIKVNHLCTDFFRKKAHSLTFPLEHKLTKHFIKFVNILLPKQKKCYSLLPKKANVGLLSLQSSNGLKNSNSILINNYNITKKQNINKNKCFLFTKFWGNSDKTNKTKLYLFISSNNTLQSKKVITYTKSSKKNDLYYKNPSYNFMYKTKIILNHINKKTLTIPKQPCLSISFYSKYTTNLSEMFLAKQKNKLMLDKKINSNKRVIKRTALPPNCFLTEGQQIKKISKKLKPLTMCPYKYTKCEQNLTNGYINAIPQMFRNFSLNLPIQTKRFLKYEKIGQQPSHIQNASDSICSYFDLTKNILFGKNYFSPFEGELLYTKHNKKFIELNPYQNIKTGLQALKNFTKNKTKQEKIRIAIFSYYLNNNSTRTKIINNYNQKHNLEQKQWSRFNLILTKKNYITLNYNNLNFMQNFSKAFLNCLFQAEIKDKLKLQSITQLNKENLFNKGYKFNLKNKWLKQTFNSIKQSKAYTQFISNIKSRLALFFFKQPTTSNRDQNKQNKKELNLPFSISQNGILGFQPWTLTSKSKNYTKKKQSQKNKAVTPFLKIKISLPSRSLILNNTNISNNKSPKIIYKKDSKEMLDVTTNVHNLKTKLTTLAVADSALLSVLLRLFDKQIVPYNSKLNRKWIAYKQKKLFTKNKIGFFFLKGSVFLNTFTRLITKKKILNAKIYNLDYITTQKKISEKRKAFFVTTVLSNNKLPLITKQPNNKQKVLDIILYTLKCQQQSGGYKTKKGEILSIICKSLTYPNRSNSNNSLKKYVYRNLAEHLTAVKNCSYKIDKGEDTCYMDLNYYLHYEKMHLNKNFLNVTKYQTFYKKQLYYTQYKALFIKNIKIKYQKELFYFLKPIIIKKNMFFLFFKQKLVVDLTLKNLYLFFISFVKNYIEDTKHNIIDTTPAFWLLPPTLVTYLNNFKVLKKSGQLIHMNAQKITIRIGQPIIISPQSTMHATHGDFIRYKTDVVTLTYQQLKTGDIVQGIPKIEQLFEARTTKRGRLFRDNVTNLLTGLFLKYFIKSAYLLSKNNKPKFLDPFTTKKYNKAVRPDFVLRRIGDNSKGEKQIFLERTNNNKQKQTIILALALQWAVKQSFYKIQQIIVDGILRVYRSQGVSIADKHVEIIVKQMTSKVRIINANALKITDYSYMLQYINRSLHREIENKIKKDTDITRQVKKQQKKAKSNRISKRSSFENKLLDKLFSNNLDGPTGLFPGEIVDIDFVENINLFLLKTSSLDSLTTYSQNAFAFEPIKYEPIVLGITRASLEVESFLSAASFQQTTRVLSQAALYKKNDFLKGLKENIIIGNLIPAGTGYLSSLNF</sequence>